<evidence type="ECO:0000313" key="2">
    <source>
        <dbReference type="Proteomes" id="UP000249005"/>
    </source>
</evidence>
<organism evidence="1 2">
    <name type="scientific">Leminorella richardii</name>
    <dbReference type="NCBI Taxonomy" id="158841"/>
    <lineage>
        <taxon>Bacteria</taxon>
        <taxon>Pseudomonadati</taxon>
        <taxon>Pseudomonadota</taxon>
        <taxon>Gammaproteobacteria</taxon>
        <taxon>Enterobacterales</taxon>
        <taxon>Budviciaceae</taxon>
        <taxon>Leminorella</taxon>
    </lineage>
</organism>
<evidence type="ECO:0008006" key="3">
    <source>
        <dbReference type="Google" id="ProtNLM"/>
    </source>
</evidence>
<name>A0A2X4UZC9_9GAMM</name>
<dbReference type="EMBL" id="LS483470">
    <property type="protein sequence ID" value="SQI44171.1"/>
    <property type="molecule type" value="Genomic_DNA"/>
</dbReference>
<keyword evidence="2" id="KW-1185">Reference proteome</keyword>
<protein>
    <recommendedName>
        <fullName evidence="3">Lipoprotein</fullName>
    </recommendedName>
</protein>
<sequence length="84" mass="8902">MNIKPLLVLVFILLTGCVAGPYGGGVALINPISLVTGPKNYGTEITNLEYNDFQKIKNISGNIKVSLISKEGGETYNSNDTASV</sequence>
<proteinExistence type="predicted"/>
<dbReference type="AlphaFoldDB" id="A0A2X4UZC9"/>
<evidence type="ECO:0000313" key="1">
    <source>
        <dbReference type="EMBL" id="SQI44171.1"/>
    </source>
</evidence>
<dbReference type="Proteomes" id="UP000249005">
    <property type="component" value="Chromosome 1"/>
</dbReference>
<reference evidence="1 2" key="1">
    <citation type="submission" date="2018-06" db="EMBL/GenBank/DDBJ databases">
        <authorList>
            <consortium name="Pathogen Informatics"/>
            <person name="Doyle S."/>
        </authorList>
    </citation>
    <scope>NUCLEOTIDE SEQUENCE [LARGE SCALE GENOMIC DNA]</scope>
    <source>
        <strain evidence="1 2">NCTC12151</strain>
    </source>
</reference>
<dbReference type="PROSITE" id="PS51257">
    <property type="entry name" value="PROKAR_LIPOPROTEIN"/>
    <property type="match status" value="1"/>
</dbReference>
<accession>A0A2X4UZC9</accession>
<gene>
    <name evidence="1" type="ORF">NCTC12151_03506</name>
</gene>
<dbReference type="KEGG" id="lri:NCTC12151_03506"/>
<dbReference type="RefSeq" id="WP_111741765.1">
    <property type="nucleotide sequence ID" value="NZ_LR698987.1"/>
</dbReference>